<accession>A0ABR4Q744</accession>
<name>A0ABR4Q744_9CEST</name>
<dbReference type="EMBL" id="JAKROA010000008">
    <property type="protein sequence ID" value="KAL5105425.1"/>
    <property type="molecule type" value="Genomic_DNA"/>
</dbReference>
<evidence type="ECO:0000256" key="1">
    <source>
        <dbReference type="SAM" id="MobiDB-lite"/>
    </source>
</evidence>
<feature type="compositionally biased region" description="Polar residues" evidence="1">
    <location>
        <begin position="52"/>
        <end position="72"/>
    </location>
</feature>
<reference evidence="2 3" key="1">
    <citation type="journal article" date="2022" name="Front. Cell. Infect. Microbiol.">
        <title>The Genomes of Two Strains of Taenia crassiceps the Animal Model for the Study of Human Cysticercosis.</title>
        <authorList>
            <person name="Bobes R.J."/>
            <person name="Estrada K."/>
            <person name="Rios-Valencia D.G."/>
            <person name="Calderon-Gallegos A."/>
            <person name="de la Torre P."/>
            <person name="Carrero J.C."/>
            <person name="Sanchez-Flores A."/>
            <person name="Laclette J.P."/>
        </authorList>
    </citation>
    <scope>NUCLEOTIDE SEQUENCE [LARGE SCALE GENOMIC DNA]</scope>
    <source>
        <strain evidence="2">WFUcys</strain>
    </source>
</reference>
<keyword evidence="3" id="KW-1185">Reference proteome</keyword>
<comment type="caution">
    <text evidence="2">The sequence shown here is derived from an EMBL/GenBank/DDBJ whole genome shotgun (WGS) entry which is preliminary data.</text>
</comment>
<dbReference type="Proteomes" id="UP001651158">
    <property type="component" value="Unassembled WGS sequence"/>
</dbReference>
<sequence>MNQPTGLDEWISLNLALVEATIEEFLTVSSPLDALQPPDSITQVLNSNDLTETVSSSQSARQKSMKSYTIHQMNWPEKVE</sequence>
<organism evidence="2 3">
    <name type="scientific">Taenia crassiceps</name>
    <dbReference type="NCBI Taxonomy" id="6207"/>
    <lineage>
        <taxon>Eukaryota</taxon>
        <taxon>Metazoa</taxon>
        <taxon>Spiralia</taxon>
        <taxon>Lophotrochozoa</taxon>
        <taxon>Platyhelminthes</taxon>
        <taxon>Cestoda</taxon>
        <taxon>Eucestoda</taxon>
        <taxon>Cyclophyllidea</taxon>
        <taxon>Taeniidae</taxon>
        <taxon>Taenia</taxon>
    </lineage>
</organism>
<gene>
    <name evidence="2" type="ORF">TcWFU_003729</name>
</gene>
<proteinExistence type="predicted"/>
<evidence type="ECO:0000313" key="2">
    <source>
        <dbReference type="EMBL" id="KAL5105425.1"/>
    </source>
</evidence>
<evidence type="ECO:0000313" key="3">
    <source>
        <dbReference type="Proteomes" id="UP001651158"/>
    </source>
</evidence>
<protein>
    <submittedName>
        <fullName evidence="2">Uncharacterized protein</fullName>
    </submittedName>
</protein>
<feature type="region of interest" description="Disordered" evidence="1">
    <location>
        <begin position="52"/>
        <end position="80"/>
    </location>
</feature>